<evidence type="ECO:0000256" key="5">
    <source>
        <dbReference type="ARBA" id="ARBA00038966"/>
    </source>
</evidence>
<keyword evidence="2" id="KW-0547">Nucleotide-binding</keyword>
<dbReference type="InterPro" id="IPR024185">
    <property type="entry name" value="FTHF_cligase-like_sf"/>
</dbReference>
<dbReference type="EMBL" id="GIBP01011023">
    <property type="protein sequence ID" value="NDV39992.1"/>
    <property type="molecule type" value="Transcribed_RNA"/>
</dbReference>
<evidence type="ECO:0000256" key="2">
    <source>
        <dbReference type="ARBA" id="ARBA00022741"/>
    </source>
</evidence>
<organism evidence="6">
    <name type="scientific">Arcella intermedia</name>
    <dbReference type="NCBI Taxonomy" id="1963864"/>
    <lineage>
        <taxon>Eukaryota</taxon>
        <taxon>Amoebozoa</taxon>
        <taxon>Tubulinea</taxon>
        <taxon>Elardia</taxon>
        <taxon>Arcellinida</taxon>
        <taxon>Sphaerothecina</taxon>
        <taxon>Arcellidae</taxon>
        <taxon>Arcella</taxon>
    </lineage>
</organism>
<dbReference type="PANTHER" id="PTHR23407">
    <property type="entry name" value="ATPASE INHIBITOR/5-FORMYLTETRAHYDROFOLATE CYCLO-LIGASE"/>
    <property type="match status" value="1"/>
</dbReference>
<dbReference type="GO" id="GO:0030272">
    <property type="term" value="F:5-formyltetrahydrofolate cyclo-ligase activity"/>
    <property type="evidence" value="ECO:0007669"/>
    <property type="project" value="UniProtKB-EC"/>
</dbReference>
<sequence>MRKDMKERLSQVTPSSIESQGADIQRKVLSSNQYQNSKHIAVYLHTKLEVPTLEIIKNIFDSGKYCYVPKIIDHQIIQFYRIYDLSDLNSLPTNRWNIKEPDLDRPRYLFS</sequence>
<accession>A0A6B2LS78</accession>
<dbReference type="GO" id="GO:0009396">
    <property type="term" value="P:folic acid-containing compound biosynthetic process"/>
    <property type="evidence" value="ECO:0007669"/>
    <property type="project" value="TreeGrafter"/>
</dbReference>
<dbReference type="InterPro" id="IPR037171">
    <property type="entry name" value="NagB/RpiA_transferase-like"/>
</dbReference>
<evidence type="ECO:0000256" key="3">
    <source>
        <dbReference type="ARBA" id="ARBA00022840"/>
    </source>
</evidence>
<evidence type="ECO:0000256" key="4">
    <source>
        <dbReference type="ARBA" id="ARBA00036539"/>
    </source>
</evidence>
<dbReference type="GO" id="GO:0005739">
    <property type="term" value="C:mitochondrion"/>
    <property type="evidence" value="ECO:0007669"/>
    <property type="project" value="TreeGrafter"/>
</dbReference>
<dbReference type="InterPro" id="IPR002698">
    <property type="entry name" value="FTHF_cligase"/>
</dbReference>
<protein>
    <recommendedName>
        <fullName evidence="5">5-formyltetrahydrofolate cyclo-ligase</fullName>
        <ecNumber evidence="5">6.3.3.2</ecNumber>
    </recommendedName>
</protein>
<keyword evidence="3" id="KW-0067">ATP-binding</keyword>
<reference evidence="6" key="1">
    <citation type="journal article" date="2020" name="J. Eukaryot. Microbiol.">
        <title>De novo Sequencing, Assembly and Annotation of the Transcriptome for the Free-Living Testate Amoeba Arcella intermedia.</title>
        <authorList>
            <person name="Ribeiro G.M."/>
            <person name="Porfirio-Sousa A.L."/>
            <person name="Maurer-Alcala X.X."/>
            <person name="Katz L.A."/>
            <person name="Lahr D.J.G."/>
        </authorList>
    </citation>
    <scope>NUCLEOTIDE SEQUENCE</scope>
</reference>
<dbReference type="AlphaFoldDB" id="A0A6B2LS78"/>
<proteinExistence type="inferred from homology"/>
<dbReference type="PANTHER" id="PTHR23407:SF1">
    <property type="entry name" value="5-FORMYLTETRAHYDROFOLATE CYCLO-LIGASE"/>
    <property type="match status" value="1"/>
</dbReference>
<comment type="similarity">
    <text evidence="1">Belongs to the 5-formyltetrahydrofolate cyclo-ligase family.</text>
</comment>
<evidence type="ECO:0000256" key="1">
    <source>
        <dbReference type="ARBA" id="ARBA00010638"/>
    </source>
</evidence>
<dbReference type="EC" id="6.3.3.2" evidence="5"/>
<dbReference type="SUPFAM" id="SSF100950">
    <property type="entry name" value="NagB/RpiA/CoA transferase-like"/>
    <property type="match status" value="1"/>
</dbReference>
<dbReference type="Gene3D" id="3.40.50.10420">
    <property type="entry name" value="NagB/RpiA/CoA transferase-like"/>
    <property type="match status" value="1"/>
</dbReference>
<dbReference type="Pfam" id="PF01812">
    <property type="entry name" value="5-FTHF_cyc-lig"/>
    <property type="match status" value="1"/>
</dbReference>
<name>A0A6B2LS78_9EUKA</name>
<dbReference type="GO" id="GO:0005524">
    <property type="term" value="F:ATP binding"/>
    <property type="evidence" value="ECO:0007669"/>
    <property type="project" value="UniProtKB-KW"/>
</dbReference>
<comment type="catalytic activity">
    <reaction evidence="4">
        <text>(6S)-5-formyl-5,6,7,8-tetrahydrofolate + ATP = (6R)-5,10-methenyltetrahydrofolate + ADP + phosphate</text>
        <dbReference type="Rhea" id="RHEA:10488"/>
        <dbReference type="ChEBI" id="CHEBI:30616"/>
        <dbReference type="ChEBI" id="CHEBI:43474"/>
        <dbReference type="ChEBI" id="CHEBI:57455"/>
        <dbReference type="ChEBI" id="CHEBI:57457"/>
        <dbReference type="ChEBI" id="CHEBI:456216"/>
        <dbReference type="EC" id="6.3.3.2"/>
    </reaction>
</comment>
<evidence type="ECO:0000313" key="6">
    <source>
        <dbReference type="EMBL" id="NDV39992.1"/>
    </source>
</evidence>
<dbReference type="GO" id="GO:0035999">
    <property type="term" value="P:tetrahydrofolate interconversion"/>
    <property type="evidence" value="ECO:0007669"/>
    <property type="project" value="TreeGrafter"/>
</dbReference>